<dbReference type="InterPro" id="IPR045932">
    <property type="entry name" value="DUF6352"/>
</dbReference>
<sequence length="356" mass="38981">MNAPPSPSPSPSPRALWPDFWVASGHHLCDRDAQGRLMPTPDLWRAFLARPELLPPEEACEAERVLHAALLRDPLRPVDAATLARLADPDAAENWQVFLGFRDRVMAHPTLEAAWIGLYRAGVQGVPPLFLQMLTQLVTRAAMEGVEDAYVLRAAECLFRPQRAAIHQGALLLADEETVDARAQDGDFGTLGQLLAEAGSPPREVELDVLGAPDPAPYAARADAHDYALDIAETRPGQHALARALERFLAHVMGEEVSIRPAMVIEDQNWSWHVGLDTEATALANDLWHGKEVSQTRLARILWLGVLEFTEPSRVLPRAAGQPVYLALAMDAAQRVRLKPQNLLTGLPLLQAEAAS</sequence>
<proteinExistence type="predicted"/>
<dbReference type="EMBL" id="JACTVA010000016">
    <property type="protein sequence ID" value="MBC9207328.1"/>
    <property type="molecule type" value="Genomic_DNA"/>
</dbReference>
<organism evidence="1 2">
    <name type="scientific">Teichococcus aerophilus</name>
    <dbReference type="NCBI Taxonomy" id="1224513"/>
    <lineage>
        <taxon>Bacteria</taxon>
        <taxon>Pseudomonadati</taxon>
        <taxon>Pseudomonadota</taxon>
        <taxon>Alphaproteobacteria</taxon>
        <taxon>Acetobacterales</taxon>
        <taxon>Roseomonadaceae</taxon>
        <taxon>Roseomonas</taxon>
    </lineage>
</organism>
<evidence type="ECO:0000313" key="1">
    <source>
        <dbReference type="EMBL" id="MBC9207328.1"/>
    </source>
</evidence>
<accession>A0ABR7RLY3</accession>
<reference evidence="1 2" key="1">
    <citation type="journal article" date="2013" name="Int. J. Syst. Evol. Microbiol.">
        <title>Roseomonas aerophila sp. nov., isolated from air.</title>
        <authorList>
            <person name="Kim S.J."/>
            <person name="Weon H.Y."/>
            <person name="Ahn J.H."/>
            <person name="Hong S.B."/>
            <person name="Seok S.J."/>
            <person name="Whang K.S."/>
            <person name="Kwon S.W."/>
        </authorList>
    </citation>
    <scope>NUCLEOTIDE SEQUENCE [LARGE SCALE GENOMIC DNA]</scope>
    <source>
        <strain evidence="1 2">NBRC 108923</strain>
    </source>
</reference>
<protein>
    <submittedName>
        <fullName evidence="1">Uncharacterized protein</fullName>
    </submittedName>
</protein>
<dbReference type="Pfam" id="PF19879">
    <property type="entry name" value="DUF6352"/>
    <property type="match status" value="1"/>
</dbReference>
<evidence type="ECO:0000313" key="2">
    <source>
        <dbReference type="Proteomes" id="UP000626026"/>
    </source>
</evidence>
<comment type="caution">
    <text evidence="1">The sequence shown here is derived from an EMBL/GenBank/DDBJ whole genome shotgun (WGS) entry which is preliminary data.</text>
</comment>
<keyword evidence="2" id="KW-1185">Reference proteome</keyword>
<dbReference type="Proteomes" id="UP000626026">
    <property type="component" value="Unassembled WGS sequence"/>
</dbReference>
<dbReference type="RefSeq" id="WP_187784497.1">
    <property type="nucleotide sequence ID" value="NZ_JACTVA010000016.1"/>
</dbReference>
<gene>
    <name evidence="1" type="ORF">IBL26_10810</name>
</gene>
<name>A0ABR7RLY3_9PROT</name>